<proteinExistence type="predicted"/>
<evidence type="ECO:0000313" key="1">
    <source>
        <dbReference type="EMBL" id="KII84473.1"/>
    </source>
</evidence>
<dbReference type="SUPFAM" id="SSF56112">
    <property type="entry name" value="Protein kinase-like (PK-like)"/>
    <property type="match status" value="1"/>
</dbReference>
<sequence>MSSAAGVIGAEQQLPDLSRALSNISWGEVDSFVGKEDVHVADMQKMSLYQGKVTLKVFRVTLTASHKIEAFLDDMRDVVGTLVELCHPNVVPIFGTYYVPPHPPGIVSPYYQNGTVVQYRQFMSSRRLLRAVCVSPSGFSINCNCV</sequence>
<evidence type="ECO:0000313" key="2">
    <source>
        <dbReference type="Proteomes" id="UP000053263"/>
    </source>
</evidence>
<accession>A0A0C9T8E3</accession>
<dbReference type="AlphaFoldDB" id="A0A0C9T8E3"/>
<dbReference type="InterPro" id="IPR011009">
    <property type="entry name" value="Kinase-like_dom_sf"/>
</dbReference>
<protein>
    <recommendedName>
        <fullName evidence="3">Protein kinase domain-containing protein</fullName>
    </recommendedName>
</protein>
<dbReference type="HOGENOM" id="CLU_1778268_0_0_1"/>
<name>A0A0C9T8E3_PLICR</name>
<keyword evidence="2" id="KW-1185">Reference proteome</keyword>
<dbReference type="EMBL" id="KN832571">
    <property type="protein sequence ID" value="KII84473.1"/>
    <property type="molecule type" value="Genomic_DNA"/>
</dbReference>
<gene>
    <name evidence="1" type="ORF">PLICRDRAFT_32475</name>
</gene>
<dbReference type="Proteomes" id="UP000053263">
    <property type="component" value="Unassembled WGS sequence"/>
</dbReference>
<evidence type="ECO:0008006" key="3">
    <source>
        <dbReference type="Google" id="ProtNLM"/>
    </source>
</evidence>
<organism evidence="1 2">
    <name type="scientific">Plicaturopsis crispa FD-325 SS-3</name>
    <dbReference type="NCBI Taxonomy" id="944288"/>
    <lineage>
        <taxon>Eukaryota</taxon>
        <taxon>Fungi</taxon>
        <taxon>Dikarya</taxon>
        <taxon>Basidiomycota</taxon>
        <taxon>Agaricomycotina</taxon>
        <taxon>Agaricomycetes</taxon>
        <taxon>Agaricomycetidae</taxon>
        <taxon>Amylocorticiales</taxon>
        <taxon>Amylocorticiaceae</taxon>
        <taxon>Plicatura</taxon>
        <taxon>Plicaturopsis crispa</taxon>
    </lineage>
</organism>
<dbReference type="OrthoDB" id="3236663at2759"/>
<reference evidence="1 2" key="1">
    <citation type="submission" date="2014-06" db="EMBL/GenBank/DDBJ databases">
        <title>Evolutionary Origins and Diversification of the Mycorrhizal Mutualists.</title>
        <authorList>
            <consortium name="DOE Joint Genome Institute"/>
            <consortium name="Mycorrhizal Genomics Consortium"/>
            <person name="Kohler A."/>
            <person name="Kuo A."/>
            <person name="Nagy L.G."/>
            <person name="Floudas D."/>
            <person name="Copeland A."/>
            <person name="Barry K.W."/>
            <person name="Cichocki N."/>
            <person name="Veneault-Fourrey C."/>
            <person name="LaButti K."/>
            <person name="Lindquist E.A."/>
            <person name="Lipzen A."/>
            <person name="Lundell T."/>
            <person name="Morin E."/>
            <person name="Murat C."/>
            <person name="Riley R."/>
            <person name="Ohm R."/>
            <person name="Sun H."/>
            <person name="Tunlid A."/>
            <person name="Henrissat B."/>
            <person name="Grigoriev I.V."/>
            <person name="Hibbett D.S."/>
            <person name="Martin F."/>
        </authorList>
    </citation>
    <scope>NUCLEOTIDE SEQUENCE [LARGE SCALE GENOMIC DNA]</scope>
    <source>
        <strain evidence="1 2">FD-325 SS-3</strain>
    </source>
</reference>